<keyword evidence="2" id="KW-0472">Membrane</keyword>
<proteinExistence type="predicted"/>
<protein>
    <recommendedName>
        <fullName evidence="5">DNA uptake lipoprotein</fullName>
    </recommendedName>
</protein>
<feature type="region of interest" description="Disordered" evidence="1">
    <location>
        <begin position="1"/>
        <end position="26"/>
    </location>
</feature>
<evidence type="ECO:0000313" key="4">
    <source>
        <dbReference type="Proteomes" id="UP000033740"/>
    </source>
</evidence>
<dbReference type="Proteomes" id="UP000033740">
    <property type="component" value="Unassembled WGS sequence"/>
</dbReference>
<dbReference type="STRING" id="582680.RS86_03816"/>
<sequence length="171" mass="18034">MSTARPSTPSDSAPQPEGSSVAPPRPRMRGVGRVLVIVYAVMALGATGRSFVQIARAFDEAPLAYSLSAASAVVYIVATLALIGSGRPGWYRVAWVAIVFEMVGVLVVGTLSLTHPALFQHQTVWSQYGLGYVLIPLFLPMVGLWWLVTHRPARTAPAVTDGTASSNGSAA</sequence>
<evidence type="ECO:0000256" key="1">
    <source>
        <dbReference type="SAM" id="MobiDB-lite"/>
    </source>
</evidence>
<evidence type="ECO:0008006" key="5">
    <source>
        <dbReference type="Google" id="ProtNLM"/>
    </source>
</evidence>
<feature type="transmembrane region" description="Helical" evidence="2">
    <location>
        <begin position="64"/>
        <end position="83"/>
    </location>
</feature>
<gene>
    <name evidence="3" type="ORF">RS86_03816</name>
</gene>
<reference evidence="3 4" key="1">
    <citation type="submission" date="2015-02" db="EMBL/GenBank/DDBJ databases">
        <title>Draft genome sequences of ten Microbacterium spp. with emphasis on heavy metal contaminated environments.</title>
        <authorList>
            <person name="Corretto E."/>
        </authorList>
    </citation>
    <scope>NUCLEOTIDE SEQUENCE [LARGE SCALE GENOMIC DNA]</scope>
    <source>
        <strain evidence="3 4">ARN176</strain>
    </source>
</reference>
<keyword evidence="2" id="KW-1133">Transmembrane helix</keyword>
<feature type="transmembrane region" description="Helical" evidence="2">
    <location>
        <begin position="125"/>
        <end position="148"/>
    </location>
</feature>
<evidence type="ECO:0000256" key="2">
    <source>
        <dbReference type="SAM" id="Phobius"/>
    </source>
</evidence>
<evidence type="ECO:0000313" key="3">
    <source>
        <dbReference type="EMBL" id="KJL30871.1"/>
    </source>
</evidence>
<accession>A0A0F0LH58</accession>
<feature type="transmembrane region" description="Helical" evidence="2">
    <location>
        <begin position="90"/>
        <end position="113"/>
    </location>
</feature>
<keyword evidence="2" id="KW-0812">Transmembrane</keyword>
<dbReference type="EMBL" id="JYIX01000040">
    <property type="protein sequence ID" value="KJL30871.1"/>
    <property type="molecule type" value="Genomic_DNA"/>
</dbReference>
<name>A0A0F0LH58_9MICO</name>
<feature type="compositionally biased region" description="Polar residues" evidence="1">
    <location>
        <begin position="1"/>
        <end position="13"/>
    </location>
</feature>
<organism evidence="3 4">
    <name type="scientific">Microbacterium azadirachtae</name>
    <dbReference type="NCBI Taxonomy" id="582680"/>
    <lineage>
        <taxon>Bacteria</taxon>
        <taxon>Bacillati</taxon>
        <taxon>Actinomycetota</taxon>
        <taxon>Actinomycetes</taxon>
        <taxon>Micrococcales</taxon>
        <taxon>Microbacteriaceae</taxon>
        <taxon>Microbacterium</taxon>
    </lineage>
</organism>
<dbReference type="PATRIC" id="fig|582680.6.peg.3903"/>
<feature type="transmembrane region" description="Helical" evidence="2">
    <location>
        <begin position="34"/>
        <end position="52"/>
    </location>
</feature>
<keyword evidence="4" id="KW-1185">Reference proteome</keyword>
<comment type="caution">
    <text evidence="3">The sequence shown here is derived from an EMBL/GenBank/DDBJ whole genome shotgun (WGS) entry which is preliminary data.</text>
</comment>
<dbReference type="AlphaFoldDB" id="A0A0F0LH58"/>